<dbReference type="AlphaFoldDB" id="A0A8X6NXB0"/>
<accession>A0A8X6NXB0</accession>
<keyword evidence="2" id="KW-1185">Reference proteome</keyword>
<evidence type="ECO:0000313" key="2">
    <source>
        <dbReference type="Proteomes" id="UP000887013"/>
    </source>
</evidence>
<organism evidence="1 2">
    <name type="scientific">Nephila pilipes</name>
    <name type="common">Giant wood spider</name>
    <name type="synonym">Nephila maculata</name>
    <dbReference type="NCBI Taxonomy" id="299642"/>
    <lineage>
        <taxon>Eukaryota</taxon>
        <taxon>Metazoa</taxon>
        <taxon>Ecdysozoa</taxon>
        <taxon>Arthropoda</taxon>
        <taxon>Chelicerata</taxon>
        <taxon>Arachnida</taxon>
        <taxon>Araneae</taxon>
        <taxon>Araneomorphae</taxon>
        <taxon>Entelegynae</taxon>
        <taxon>Araneoidea</taxon>
        <taxon>Nephilidae</taxon>
        <taxon>Nephila</taxon>
    </lineage>
</organism>
<evidence type="ECO:0000313" key="1">
    <source>
        <dbReference type="EMBL" id="GFT40177.1"/>
    </source>
</evidence>
<protein>
    <submittedName>
        <fullName evidence="1">Uncharacterized protein</fullName>
    </submittedName>
</protein>
<sequence length="55" mass="6252">TDQPPIFLQMIKPQTRLTYLPSVFFASMTPPESGPYGGTPGNLSAMLRYTHFREY</sequence>
<dbReference type="Proteomes" id="UP000887013">
    <property type="component" value="Unassembled WGS sequence"/>
</dbReference>
<feature type="non-terminal residue" evidence="1">
    <location>
        <position position="1"/>
    </location>
</feature>
<reference evidence="1" key="1">
    <citation type="submission" date="2020-08" db="EMBL/GenBank/DDBJ databases">
        <title>Multicomponent nature underlies the extraordinary mechanical properties of spider dragline silk.</title>
        <authorList>
            <person name="Kono N."/>
            <person name="Nakamura H."/>
            <person name="Mori M."/>
            <person name="Yoshida Y."/>
            <person name="Ohtoshi R."/>
            <person name="Malay A.D."/>
            <person name="Moran D.A.P."/>
            <person name="Tomita M."/>
            <person name="Numata K."/>
            <person name="Arakawa K."/>
        </authorList>
    </citation>
    <scope>NUCLEOTIDE SEQUENCE</scope>
</reference>
<gene>
    <name evidence="1" type="ORF">NPIL_522481</name>
</gene>
<name>A0A8X6NXB0_NEPPI</name>
<comment type="caution">
    <text evidence="1">The sequence shown here is derived from an EMBL/GenBank/DDBJ whole genome shotgun (WGS) entry which is preliminary data.</text>
</comment>
<dbReference type="EMBL" id="BMAW01014737">
    <property type="protein sequence ID" value="GFT40177.1"/>
    <property type="molecule type" value="Genomic_DNA"/>
</dbReference>
<proteinExistence type="predicted"/>